<evidence type="ECO:0008006" key="3">
    <source>
        <dbReference type="Google" id="ProtNLM"/>
    </source>
</evidence>
<dbReference type="Pfam" id="PF03692">
    <property type="entry name" value="CxxCxxCC"/>
    <property type="match status" value="1"/>
</dbReference>
<dbReference type="OrthoDB" id="665764at2"/>
<dbReference type="PANTHER" id="PTHR35866">
    <property type="entry name" value="PUTATIVE-RELATED"/>
    <property type="match status" value="1"/>
</dbReference>
<name>A0A1I5U6Y2_9BACT</name>
<accession>A0A1I5U6Y2</accession>
<dbReference type="Proteomes" id="UP000199031">
    <property type="component" value="Unassembled WGS sequence"/>
</dbReference>
<protein>
    <recommendedName>
        <fullName evidence="3">Zinc-or iron-chelating domain-containing protein</fullName>
    </recommendedName>
</protein>
<dbReference type="InterPro" id="IPR005358">
    <property type="entry name" value="Puta_zinc/iron-chelating_dom"/>
</dbReference>
<gene>
    <name evidence="1" type="ORF">SAMN05444277_103108</name>
</gene>
<reference evidence="1 2" key="1">
    <citation type="submission" date="2016-10" db="EMBL/GenBank/DDBJ databases">
        <authorList>
            <person name="de Groot N.N."/>
        </authorList>
    </citation>
    <scope>NUCLEOTIDE SEQUENCE [LARGE SCALE GENOMIC DNA]</scope>
    <source>
        <strain evidence="1 2">DSM 28286</strain>
    </source>
</reference>
<evidence type="ECO:0000313" key="1">
    <source>
        <dbReference type="EMBL" id="SFP91033.1"/>
    </source>
</evidence>
<proteinExistence type="predicted"/>
<evidence type="ECO:0000313" key="2">
    <source>
        <dbReference type="Proteomes" id="UP000199031"/>
    </source>
</evidence>
<dbReference type="EMBL" id="FOXQ01000003">
    <property type="protein sequence ID" value="SFP91033.1"/>
    <property type="molecule type" value="Genomic_DNA"/>
</dbReference>
<dbReference type="PANTHER" id="PTHR35866:SF1">
    <property type="entry name" value="YKGJ FAMILY CYSTEINE CLUSTER PROTEIN"/>
    <property type="match status" value="1"/>
</dbReference>
<dbReference type="AlphaFoldDB" id="A0A1I5U6Y2"/>
<dbReference type="STRING" id="1465490.SAMN05444277_103108"/>
<sequence>MQPVNIYSFRKKVSIYKNQFVRYLKRVQKIQPQGLDDLAEQINTEVWQEVDCLSCANCCKKMTPTFTSKDIRRISKHLNMRPKDFKERWLKHEKKDKDWVNISQPCQFLDLSTNMCSIYEVRPADCAGFPHLTKKKMVDYMHVHQQNIQYCPATYKMVEKMMEKIKIW</sequence>
<keyword evidence="2" id="KW-1185">Reference proteome</keyword>
<organism evidence="1 2">
    <name type="scientific">Parafilimonas terrae</name>
    <dbReference type="NCBI Taxonomy" id="1465490"/>
    <lineage>
        <taxon>Bacteria</taxon>
        <taxon>Pseudomonadati</taxon>
        <taxon>Bacteroidota</taxon>
        <taxon>Chitinophagia</taxon>
        <taxon>Chitinophagales</taxon>
        <taxon>Chitinophagaceae</taxon>
        <taxon>Parafilimonas</taxon>
    </lineage>
</organism>